<name>A0A645I9W8_9ZZZZ</name>
<accession>A0A645I9W8</accession>
<gene>
    <name evidence="1" type="ORF">SDC9_194820</name>
</gene>
<reference evidence="1" key="1">
    <citation type="submission" date="2019-08" db="EMBL/GenBank/DDBJ databases">
        <authorList>
            <person name="Kucharzyk K."/>
            <person name="Murdoch R.W."/>
            <person name="Higgins S."/>
            <person name="Loffler F."/>
        </authorList>
    </citation>
    <scope>NUCLEOTIDE SEQUENCE</scope>
</reference>
<comment type="caution">
    <text evidence="1">The sequence shown here is derived from an EMBL/GenBank/DDBJ whole genome shotgun (WGS) entry which is preliminary data.</text>
</comment>
<protein>
    <submittedName>
        <fullName evidence="1">Uncharacterized protein</fullName>
    </submittedName>
</protein>
<sequence>MLDIHRAMFHTSAAIGAIPNDFAGNDVINQALFHGIYFFSSGISHSHFPGLRMRSVIQYIRSLLIQVFLHSLNESHFGIQGLAGVISRTIFLTPSAADASIQIQ</sequence>
<organism evidence="1">
    <name type="scientific">bioreactor metagenome</name>
    <dbReference type="NCBI Taxonomy" id="1076179"/>
    <lineage>
        <taxon>unclassified sequences</taxon>
        <taxon>metagenomes</taxon>
        <taxon>ecological metagenomes</taxon>
    </lineage>
</organism>
<proteinExistence type="predicted"/>
<dbReference type="AlphaFoldDB" id="A0A645I9W8"/>
<dbReference type="EMBL" id="VSSQ01108556">
    <property type="protein sequence ID" value="MPN47219.1"/>
    <property type="molecule type" value="Genomic_DNA"/>
</dbReference>
<evidence type="ECO:0000313" key="1">
    <source>
        <dbReference type="EMBL" id="MPN47219.1"/>
    </source>
</evidence>